<dbReference type="InterPro" id="IPR001322">
    <property type="entry name" value="Lamin_tail_dom"/>
</dbReference>
<dbReference type="EMBL" id="UINC01047385">
    <property type="protein sequence ID" value="SVB56598.1"/>
    <property type="molecule type" value="Genomic_DNA"/>
</dbReference>
<proteinExistence type="predicted"/>
<accession>A0A382F0R5</accession>
<dbReference type="InterPro" id="IPR018247">
    <property type="entry name" value="EF_Hand_1_Ca_BS"/>
</dbReference>
<evidence type="ECO:0008006" key="4">
    <source>
        <dbReference type="Google" id="ProtNLM"/>
    </source>
</evidence>
<dbReference type="CDD" id="cd14256">
    <property type="entry name" value="Dockerin_I"/>
    <property type="match status" value="1"/>
</dbReference>
<evidence type="ECO:0000259" key="1">
    <source>
        <dbReference type="PROSITE" id="PS51766"/>
    </source>
</evidence>
<dbReference type="GO" id="GO:0004553">
    <property type="term" value="F:hydrolase activity, hydrolyzing O-glycosyl compounds"/>
    <property type="evidence" value="ECO:0007669"/>
    <property type="project" value="InterPro"/>
</dbReference>
<dbReference type="Gene3D" id="2.60.40.1260">
    <property type="entry name" value="Lamin Tail domain"/>
    <property type="match status" value="1"/>
</dbReference>
<dbReference type="InterPro" id="IPR014867">
    <property type="entry name" value="Spore_coat_CotH_CotH2/3/7"/>
</dbReference>
<dbReference type="Gene3D" id="1.10.1330.10">
    <property type="entry name" value="Dockerin domain"/>
    <property type="match status" value="1"/>
</dbReference>
<gene>
    <name evidence="3" type="ORF">METZ01_LOCUS209452</name>
</gene>
<evidence type="ECO:0000313" key="3">
    <source>
        <dbReference type="EMBL" id="SVB56598.1"/>
    </source>
</evidence>
<feature type="non-terminal residue" evidence="3">
    <location>
        <position position="1"/>
    </location>
</feature>
<dbReference type="Pfam" id="PF00932">
    <property type="entry name" value="LTD"/>
    <property type="match status" value="1"/>
</dbReference>
<dbReference type="InterPro" id="IPR036415">
    <property type="entry name" value="Lamin_tail_dom_sf"/>
</dbReference>
<dbReference type="Pfam" id="PF08757">
    <property type="entry name" value="CotH"/>
    <property type="match status" value="1"/>
</dbReference>
<dbReference type="PROSITE" id="PS00018">
    <property type="entry name" value="EF_HAND_1"/>
    <property type="match status" value="1"/>
</dbReference>
<reference evidence="3" key="1">
    <citation type="submission" date="2018-05" db="EMBL/GenBank/DDBJ databases">
        <authorList>
            <person name="Lanie J.A."/>
            <person name="Ng W.-L."/>
            <person name="Kazmierczak K.M."/>
            <person name="Andrzejewski T.M."/>
            <person name="Davidsen T.M."/>
            <person name="Wayne K.J."/>
            <person name="Tettelin H."/>
            <person name="Glass J.I."/>
            <person name="Rusch D."/>
            <person name="Podicherti R."/>
            <person name="Tsui H.-C.T."/>
            <person name="Winkler M.E."/>
        </authorList>
    </citation>
    <scope>NUCLEOTIDE SEQUENCE</scope>
</reference>
<organism evidence="3">
    <name type="scientific">marine metagenome</name>
    <dbReference type="NCBI Taxonomy" id="408172"/>
    <lineage>
        <taxon>unclassified sequences</taxon>
        <taxon>metagenomes</taxon>
        <taxon>ecological metagenomes</taxon>
    </lineage>
</organism>
<name>A0A382F0R5_9ZZZZ</name>
<feature type="domain" description="LTD" evidence="2">
    <location>
        <begin position="185"/>
        <end position="341"/>
    </location>
</feature>
<dbReference type="SUPFAM" id="SSF63446">
    <property type="entry name" value="Type I dockerin domain"/>
    <property type="match status" value="1"/>
</dbReference>
<dbReference type="GO" id="GO:0000272">
    <property type="term" value="P:polysaccharide catabolic process"/>
    <property type="evidence" value="ECO:0007669"/>
    <property type="project" value="InterPro"/>
</dbReference>
<protein>
    <recommendedName>
        <fullName evidence="4">Dockerin domain-containing protein</fullName>
    </recommendedName>
</protein>
<dbReference type="InterPro" id="IPR002105">
    <property type="entry name" value="Dockerin_1_rpt"/>
</dbReference>
<dbReference type="AlphaFoldDB" id="A0A382F0R5"/>
<dbReference type="Pfam" id="PF00404">
    <property type="entry name" value="Dockerin_1"/>
    <property type="match status" value="1"/>
</dbReference>
<dbReference type="SUPFAM" id="SSF74853">
    <property type="entry name" value="Lamin A/C globular tail domain"/>
    <property type="match status" value="1"/>
</dbReference>
<dbReference type="InterPro" id="IPR036439">
    <property type="entry name" value="Dockerin_dom_sf"/>
</dbReference>
<dbReference type="PROSITE" id="PS51766">
    <property type="entry name" value="DOCKERIN"/>
    <property type="match status" value="1"/>
</dbReference>
<sequence>EWINSDPLGVIDILNALLENEEFTQYYYTRYMDLLNTAFIEDDMIELLEGIENSIAPDMPQHINRWGGSMFEWRSNVAKIKNFISDRIDYLPEGLNSCYDLSGPYNITLEVEPINTGQIAFNSLTIKSDDYPWSGNYHGGIDMLVEAAGDYVFDHWEIDNHDISDPYMPSFTLMLSQSDNIRGVYSSEITPGIVINEINYNSSDDFDPEDWVELYNSSESPISIGTWKLKDEANDHVFAIPENTILSAGDFLVLCKDTIAFTSLFPEVTNFIGDLGFGLGGGSDMVRLFDSYEILMDDVEYDDEDPWPVEADGTGATLELIHPSLDNSLAENWIASIGYGSPGGENLMDSCEESPGDINGDGTFDVLDVILMMNIILILEDDYTICQEDASDMNSDGVIDILDVILLVNIILGA</sequence>
<evidence type="ECO:0000259" key="2">
    <source>
        <dbReference type="PROSITE" id="PS51841"/>
    </source>
</evidence>
<dbReference type="InterPro" id="IPR016134">
    <property type="entry name" value="Dockerin_dom"/>
</dbReference>
<dbReference type="PROSITE" id="PS51841">
    <property type="entry name" value="LTD"/>
    <property type="match status" value="1"/>
</dbReference>
<feature type="domain" description="Dockerin" evidence="1">
    <location>
        <begin position="351"/>
        <end position="414"/>
    </location>
</feature>